<organism evidence="3 4">
    <name type="scientific">[Actinobacillus] rossii</name>
    <dbReference type="NCBI Taxonomy" id="123820"/>
    <lineage>
        <taxon>Bacteria</taxon>
        <taxon>Pseudomonadati</taxon>
        <taxon>Pseudomonadota</taxon>
        <taxon>Gammaproteobacteria</taxon>
        <taxon>Pasteurellales</taxon>
        <taxon>Pasteurellaceae</taxon>
    </lineage>
</organism>
<evidence type="ECO:0000313" key="4">
    <source>
        <dbReference type="Proteomes" id="UP000254649"/>
    </source>
</evidence>
<protein>
    <recommendedName>
        <fullName evidence="1">DUF4376 domain-containing protein</fullName>
    </recommendedName>
</protein>
<dbReference type="OrthoDB" id="5688457at2"/>
<dbReference type="Proteomes" id="UP000254649">
    <property type="component" value="Unassembled WGS sequence"/>
</dbReference>
<gene>
    <name evidence="2" type="ORF">NCTC10801_01432</name>
    <name evidence="3" type="ORF">NCTC10801_02116</name>
</gene>
<dbReference type="EMBL" id="UFRQ01000003">
    <property type="protein sequence ID" value="SUT91318.1"/>
    <property type="molecule type" value="Genomic_DNA"/>
</dbReference>
<sequence>MVKKFNINLKVFDDVEIAENGDVVLGENWYLVKNQDEINSISESITGGGEVWSENGVLKCSGKAPTSFHKWNGIKWIFDEVEKANFKRTMQEVVREKIIAKRNEILSGGVFIPEFGKKVDTDEIALSNYVQMKADFDLNGKDNEYTLIFSDYSFKSITFDEFKILWNAVKNHKEKCYENGAMHIALMMQEENPEDYDFSGFWQGVNDEK</sequence>
<accession>A0A380U1I8</accession>
<reference evidence="3 4" key="1">
    <citation type="submission" date="2018-06" db="EMBL/GenBank/DDBJ databases">
        <authorList>
            <consortium name="Pathogen Informatics"/>
            <person name="Doyle S."/>
        </authorList>
    </citation>
    <scope>NUCLEOTIDE SEQUENCE [LARGE SCALE GENOMIC DNA]</scope>
    <source>
        <strain evidence="3 4">NCTC10801</strain>
    </source>
</reference>
<evidence type="ECO:0000313" key="3">
    <source>
        <dbReference type="EMBL" id="SUT94104.1"/>
    </source>
</evidence>
<dbReference type="AlphaFoldDB" id="A0A380U1I8"/>
<dbReference type="Pfam" id="PF14301">
    <property type="entry name" value="DUF4376"/>
    <property type="match status" value="1"/>
</dbReference>
<dbReference type="EMBL" id="UFRQ01000003">
    <property type="protein sequence ID" value="SUT94104.1"/>
    <property type="molecule type" value="Genomic_DNA"/>
</dbReference>
<feature type="domain" description="DUF4376" evidence="1">
    <location>
        <begin position="91"/>
        <end position="199"/>
    </location>
</feature>
<evidence type="ECO:0000313" key="2">
    <source>
        <dbReference type="EMBL" id="SUT91318.1"/>
    </source>
</evidence>
<dbReference type="InterPro" id="IPR025484">
    <property type="entry name" value="DUF4376"/>
</dbReference>
<evidence type="ECO:0000259" key="1">
    <source>
        <dbReference type="Pfam" id="PF14301"/>
    </source>
</evidence>
<name>A0A380U1I8_9PAST</name>
<keyword evidence="4" id="KW-1185">Reference proteome</keyword>
<proteinExistence type="predicted"/>